<dbReference type="EMBL" id="ML739101">
    <property type="protein sequence ID" value="KAE8353314.1"/>
    <property type="molecule type" value="Genomic_DNA"/>
</dbReference>
<organism evidence="1 2">
    <name type="scientific">Aspergillus coremiiformis</name>
    <dbReference type="NCBI Taxonomy" id="138285"/>
    <lineage>
        <taxon>Eukaryota</taxon>
        <taxon>Fungi</taxon>
        <taxon>Dikarya</taxon>
        <taxon>Ascomycota</taxon>
        <taxon>Pezizomycotina</taxon>
        <taxon>Eurotiomycetes</taxon>
        <taxon>Eurotiomycetidae</taxon>
        <taxon>Eurotiales</taxon>
        <taxon>Aspergillaceae</taxon>
        <taxon>Aspergillus</taxon>
        <taxon>Aspergillus subgen. Circumdati</taxon>
    </lineage>
</organism>
<accession>A0A5N6Z6L8</accession>
<protein>
    <submittedName>
        <fullName evidence="1">Uncharacterized protein</fullName>
    </submittedName>
</protein>
<evidence type="ECO:0000313" key="1">
    <source>
        <dbReference type="EMBL" id="KAE8353314.1"/>
    </source>
</evidence>
<reference evidence="2" key="1">
    <citation type="submission" date="2019-04" db="EMBL/GenBank/DDBJ databases">
        <title>Friends and foes A comparative genomics studyof 23 Aspergillus species from section Flavi.</title>
        <authorList>
            <consortium name="DOE Joint Genome Institute"/>
            <person name="Kjaerbolling I."/>
            <person name="Vesth T."/>
            <person name="Frisvad J.C."/>
            <person name="Nybo J.L."/>
            <person name="Theobald S."/>
            <person name="Kildgaard S."/>
            <person name="Isbrandt T."/>
            <person name="Kuo A."/>
            <person name="Sato A."/>
            <person name="Lyhne E.K."/>
            <person name="Kogle M.E."/>
            <person name="Wiebenga A."/>
            <person name="Kun R.S."/>
            <person name="Lubbers R.J."/>
            <person name="Makela M.R."/>
            <person name="Barry K."/>
            <person name="Chovatia M."/>
            <person name="Clum A."/>
            <person name="Daum C."/>
            <person name="Haridas S."/>
            <person name="He G."/>
            <person name="LaButti K."/>
            <person name="Lipzen A."/>
            <person name="Mondo S."/>
            <person name="Riley R."/>
            <person name="Salamov A."/>
            <person name="Simmons B.A."/>
            <person name="Magnuson J.K."/>
            <person name="Henrissat B."/>
            <person name="Mortensen U.H."/>
            <person name="Larsen T.O."/>
            <person name="Devries R.P."/>
            <person name="Grigoriev I.V."/>
            <person name="Machida M."/>
            <person name="Baker S.E."/>
            <person name="Andersen M.R."/>
        </authorList>
    </citation>
    <scope>NUCLEOTIDE SEQUENCE [LARGE SCALE GENOMIC DNA]</scope>
    <source>
        <strain evidence="2">CBS 553.77</strain>
    </source>
</reference>
<evidence type="ECO:0000313" key="2">
    <source>
        <dbReference type="Proteomes" id="UP000327118"/>
    </source>
</evidence>
<sequence length="141" mass="16299">MKMPQAYRRHLDQLNAAKTDCNLDRYLKSLTYTLAPTRSLHSWRIVSVADSVSQFVQILTLPTLIQTRSDPKLVSSRARVLFIYNRHDHWYPRLDIANQSVLYSRVTGRQCVCKVRGERIKGLVQDLQPIGPVLQSYARLC</sequence>
<keyword evidence="2" id="KW-1185">Reference proteome</keyword>
<dbReference type="AlphaFoldDB" id="A0A5N6Z6L8"/>
<name>A0A5N6Z6L8_9EURO</name>
<dbReference type="Proteomes" id="UP000327118">
    <property type="component" value="Unassembled WGS sequence"/>
</dbReference>
<gene>
    <name evidence="1" type="ORF">BDV28DRAFT_109618</name>
</gene>
<proteinExistence type="predicted"/>